<evidence type="ECO:0000256" key="3">
    <source>
        <dbReference type="ARBA" id="ARBA00023002"/>
    </source>
</evidence>
<keyword evidence="3" id="KW-0560">Oxidoreductase</keyword>
<dbReference type="Gene3D" id="3.40.109.10">
    <property type="entry name" value="NADH Oxidase"/>
    <property type="match status" value="1"/>
</dbReference>
<dbReference type="Pfam" id="PF00881">
    <property type="entry name" value="Nitroreductase"/>
    <property type="match status" value="1"/>
</dbReference>
<dbReference type="GeneID" id="45456227"/>
<reference evidence="5 6" key="1">
    <citation type="journal article" date="2019" name="Emerg. Microbes Infect.">
        <title>Comprehensive subspecies identification of 175 nontuberculous mycobacteria species based on 7547 genomic profiles.</title>
        <authorList>
            <person name="Matsumoto Y."/>
            <person name="Kinjo T."/>
            <person name="Motooka D."/>
            <person name="Nabeya D."/>
            <person name="Jung N."/>
            <person name="Uechi K."/>
            <person name="Horii T."/>
            <person name="Iida T."/>
            <person name="Fujita J."/>
            <person name="Nakamura S."/>
        </authorList>
    </citation>
    <scope>NUCLEOTIDE SEQUENCE [LARGE SCALE GENOMIC DNA]</scope>
    <source>
        <strain evidence="5 6">JCM 30622</strain>
    </source>
</reference>
<name>A0ABM7K3K5_9MYCO</name>
<evidence type="ECO:0000256" key="2">
    <source>
        <dbReference type="ARBA" id="ARBA00022643"/>
    </source>
</evidence>
<organism evidence="5 6">
    <name type="scientific">Mycobacterium paraintracellulare</name>
    <dbReference type="NCBI Taxonomy" id="1138383"/>
    <lineage>
        <taxon>Bacteria</taxon>
        <taxon>Bacillati</taxon>
        <taxon>Actinomycetota</taxon>
        <taxon>Actinomycetes</taxon>
        <taxon>Mycobacteriales</taxon>
        <taxon>Mycobacteriaceae</taxon>
        <taxon>Mycobacterium</taxon>
        <taxon>Mycobacterium avium complex (MAC)</taxon>
    </lineage>
</organism>
<feature type="domain" description="Nitroreductase" evidence="4">
    <location>
        <begin position="10"/>
        <end position="182"/>
    </location>
</feature>
<dbReference type="InterPro" id="IPR000415">
    <property type="entry name" value="Nitroreductase-like"/>
</dbReference>
<evidence type="ECO:0000313" key="5">
    <source>
        <dbReference type="EMBL" id="BBY68532.1"/>
    </source>
</evidence>
<accession>A0ABM7K3K5</accession>
<keyword evidence="1" id="KW-0285">Flavoprotein</keyword>
<evidence type="ECO:0000313" key="6">
    <source>
        <dbReference type="Proteomes" id="UP000466578"/>
    </source>
</evidence>
<keyword evidence="2" id="KW-0288">FMN</keyword>
<protein>
    <submittedName>
        <fullName evidence="5">Oxidoreductase</fullName>
    </submittedName>
</protein>
<dbReference type="PANTHER" id="PTHR23026">
    <property type="entry name" value="NADPH NITROREDUCTASE"/>
    <property type="match status" value="1"/>
</dbReference>
<evidence type="ECO:0000259" key="4">
    <source>
        <dbReference type="Pfam" id="PF00881"/>
    </source>
</evidence>
<dbReference type="RefSeq" id="WP_014712220.1">
    <property type="nucleotide sequence ID" value="NC_016948.1"/>
</dbReference>
<sequence>MDIYEALYTTRTMRRMRPDPIPLGTQARILDAAIRAPNGGNTQRWHFLAVDDPALKRSLGELYRRGREKEHEEFRTGTMAAPAPGLDPTAHADTLRRVIRSGDYLADHFDETPLLLFVFAIDDHGGANIFPAIWSALLAARAEGVGGAMTTLLRYFPDAVNELLGVPIEQGWTMSAMVAFGYPLGRWDVAANRRPVHEVSSRNRWGASFGTDVPRPLWPGSDEPILGNRLRQVNPDSRC</sequence>
<proteinExistence type="predicted"/>
<dbReference type="Proteomes" id="UP000466578">
    <property type="component" value="Chromosome"/>
</dbReference>
<evidence type="ECO:0000256" key="1">
    <source>
        <dbReference type="ARBA" id="ARBA00022630"/>
    </source>
</evidence>
<dbReference type="InterPro" id="IPR029479">
    <property type="entry name" value="Nitroreductase"/>
</dbReference>
<dbReference type="PANTHER" id="PTHR23026:SF90">
    <property type="entry name" value="IODOTYROSINE DEIODINASE 1"/>
    <property type="match status" value="1"/>
</dbReference>
<dbReference type="EMBL" id="AP022597">
    <property type="protein sequence ID" value="BBY68532.1"/>
    <property type="molecule type" value="Genomic_DNA"/>
</dbReference>
<gene>
    <name evidence="5" type="ORF">MPRI_07190</name>
</gene>
<dbReference type="SUPFAM" id="SSF55469">
    <property type="entry name" value="FMN-dependent nitroreductase-like"/>
    <property type="match status" value="1"/>
</dbReference>
<keyword evidence="6" id="KW-1185">Reference proteome</keyword>
<dbReference type="InterPro" id="IPR050627">
    <property type="entry name" value="Nitroreductase/BluB"/>
</dbReference>